<protein>
    <recommendedName>
        <fullName evidence="1">DUF7779 domain-containing protein</fullName>
    </recommendedName>
</protein>
<dbReference type="Proteomes" id="UP000248544">
    <property type="component" value="Unassembled WGS sequence"/>
</dbReference>
<reference evidence="2 3" key="1">
    <citation type="submission" date="2018-01" db="EMBL/GenBank/DDBJ databases">
        <title>Draft genome sequence of Sphaerisporangium sp. 7K107.</title>
        <authorList>
            <person name="Sahin N."/>
            <person name="Saygin H."/>
            <person name="Ay H."/>
        </authorList>
    </citation>
    <scope>NUCLEOTIDE SEQUENCE [LARGE SCALE GENOMIC DNA]</scope>
    <source>
        <strain evidence="2 3">7K107</strain>
    </source>
</reference>
<evidence type="ECO:0000313" key="3">
    <source>
        <dbReference type="Proteomes" id="UP000248544"/>
    </source>
</evidence>
<dbReference type="PRINTS" id="PR00364">
    <property type="entry name" value="DISEASERSIST"/>
</dbReference>
<dbReference type="SUPFAM" id="SSF48452">
    <property type="entry name" value="TPR-like"/>
    <property type="match status" value="1"/>
</dbReference>
<name>A0A2W2G4H9_9ACTN</name>
<dbReference type="InterPro" id="IPR011990">
    <property type="entry name" value="TPR-like_helical_dom_sf"/>
</dbReference>
<sequence>MGDGRRGGEFAVRLAELVQESGLTLERAAAKTMARCPRDASWTVTFRQISAWQNGDHLPGAEAAFLTLVRVLTEHARGRARRGHRIGELLDEPGWARLLRQARARRPAETGGGVRRPAAGVHELKPRPLRLAGRAALLTRLHHAFAEPSDTPVQIVLHGLGGIGKTSLAVEFAHRVRSGHGLIWQFAAEDHTALAGGFAALAVRLRLPDDGGGPVAQVHTALAEADRPWLLVLDNVTDHTAIRGWLPAAGPGKLLITSRSAHWPLALGIEVTPPEIPAAARFLLDRTGQDDGVAAAAVATELGALPLALEQAGAFISTAGLSLAEYLDGLRARRDVLLYRGEPYDYAGSVASTWTLAFQRLERDAPDAIALLRLLSRLAPDDVPIRTLLAGRRTPLPDSLDLTELAGLAGDPIRIAEAVAELRRYSLVASPEPGVLSVHRLVQAVTADRMSPSARAAWRSAAAALIEDALPGRPDLVANRPLYARLVPHAHVALEPSARGMREIVDYLAALGDYQTAARVQGEIHADVLGRLGPEHPDTLTAAALRAVRIGQAGDPATARDLLAALLPLRERVSGGEHPDTLWLVAALTEQIGQAGSPGVARDRALELLPLRKRVSGPDDPDTIRLAHQIAFWTGQAGDAEAARVRYEEFLPRMERIWGAEHPDTLAARDQYARFLGESGAAEAALKACTSLLSAHERISGPEHPDTLWARSNLAFRVGEAGDPAGARDLFAALVPDCERISGLESHVALVARVFLAHWTGRAGDPVAARDQCEAVLAVRVRRFPPEHFDTLVVREYAARWTGEAGDPHGAASRYAALLTDVERVFGPESALTHRVRDGLAYWTSRTRL</sequence>
<dbReference type="InterPro" id="IPR053137">
    <property type="entry name" value="NLR-like"/>
</dbReference>
<dbReference type="SUPFAM" id="SSF52540">
    <property type="entry name" value="P-loop containing nucleoside triphosphate hydrolases"/>
    <property type="match status" value="1"/>
</dbReference>
<dbReference type="Gene3D" id="1.25.40.10">
    <property type="entry name" value="Tetratricopeptide repeat domain"/>
    <property type="match status" value="2"/>
</dbReference>
<comment type="caution">
    <text evidence="2">The sequence shown here is derived from an EMBL/GenBank/DDBJ whole genome shotgun (WGS) entry which is preliminary data.</text>
</comment>
<dbReference type="Pfam" id="PF25000">
    <property type="entry name" value="DUF7779"/>
    <property type="match status" value="1"/>
</dbReference>
<evidence type="ECO:0000259" key="1">
    <source>
        <dbReference type="Pfam" id="PF25000"/>
    </source>
</evidence>
<dbReference type="InterPro" id="IPR056681">
    <property type="entry name" value="DUF7779"/>
</dbReference>
<proteinExistence type="predicted"/>
<keyword evidence="3" id="KW-1185">Reference proteome</keyword>
<accession>A0A2W2G4H9</accession>
<dbReference type="EMBL" id="POUA01000117">
    <property type="protein sequence ID" value="PZG44766.1"/>
    <property type="molecule type" value="Genomic_DNA"/>
</dbReference>
<feature type="domain" description="DUF7779" evidence="1">
    <location>
        <begin position="361"/>
        <end position="453"/>
    </location>
</feature>
<dbReference type="PANTHER" id="PTHR46082:SF6">
    <property type="entry name" value="AAA+ ATPASE DOMAIN-CONTAINING PROTEIN-RELATED"/>
    <property type="match status" value="1"/>
</dbReference>
<dbReference type="PANTHER" id="PTHR46082">
    <property type="entry name" value="ATP/GTP-BINDING PROTEIN-RELATED"/>
    <property type="match status" value="1"/>
</dbReference>
<evidence type="ECO:0000313" key="2">
    <source>
        <dbReference type="EMBL" id="PZG44766.1"/>
    </source>
</evidence>
<dbReference type="AlphaFoldDB" id="A0A2W2G4H9"/>
<dbReference type="InterPro" id="IPR027417">
    <property type="entry name" value="P-loop_NTPase"/>
</dbReference>
<gene>
    <name evidence="2" type="ORF">C1I98_16590</name>
</gene>
<organism evidence="2 3">
    <name type="scientific">Spongiactinospora gelatinilytica</name>
    <dbReference type="NCBI Taxonomy" id="2666298"/>
    <lineage>
        <taxon>Bacteria</taxon>
        <taxon>Bacillati</taxon>
        <taxon>Actinomycetota</taxon>
        <taxon>Actinomycetes</taxon>
        <taxon>Streptosporangiales</taxon>
        <taxon>Streptosporangiaceae</taxon>
        <taxon>Spongiactinospora</taxon>
    </lineage>
</organism>
<dbReference type="Gene3D" id="3.40.50.300">
    <property type="entry name" value="P-loop containing nucleotide triphosphate hydrolases"/>
    <property type="match status" value="1"/>
</dbReference>